<sequence length="54" mass="5750">MKHALALFGIIAFLAAAGCTEAGNYIGAVVALVLSGVLMHPEIQEVREQLKTPW</sequence>
<organism evidence="1">
    <name type="scientific">Siphoviridae sp. ctLNL10</name>
    <dbReference type="NCBI Taxonomy" id="2825453"/>
    <lineage>
        <taxon>Viruses</taxon>
        <taxon>Duplodnaviria</taxon>
        <taxon>Heunggongvirae</taxon>
        <taxon>Uroviricota</taxon>
        <taxon>Caudoviricetes</taxon>
    </lineage>
</organism>
<dbReference type="EMBL" id="BK015570">
    <property type="protein sequence ID" value="DAE13849.1"/>
    <property type="molecule type" value="Genomic_DNA"/>
</dbReference>
<dbReference type="PROSITE" id="PS51257">
    <property type="entry name" value="PROKAR_LIPOPROTEIN"/>
    <property type="match status" value="1"/>
</dbReference>
<evidence type="ECO:0000313" key="1">
    <source>
        <dbReference type="EMBL" id="DAE13849.1"/>
    </source>
</evidence>
<accession>A0A8S5Q4U9</accession>
<proteinExistence type="predicted"/>
<reference evidence="1" key="1">
    <citation type="journal article" date="2021" name="Proc. Natl. Acad. Sci. U.S.A.">
        <title>A Catalog of Tens of Thousands of Viruses from Human Metagenomes Reveals Hidden Associations with Chronic Diseases.</title>
        <authorList>
            <person name="Tisza M.J."/>
            <person name="Buck C.B."/>
        </authorList>
    </citation>
    <scope>NUCLEOTIDE SEQUENCE</scope>
    <source>
        <strain evidence="1">CtLNL10</strain>
    </source>
</reference>
<protein>
    <submittedName>
        <fullName evidence="1">Uncharacterized protein</fullName>
    </submittedName>
</protein>
<name>A0A8S5Q4U9_9CAUD</name>